<dbReference type="Gene3D" id="3.40.50.1000">
    <property type="entry name" value="HAD superfamily/HAD-like"/>
    <property type="match status" value="2"/>
</dbReference>
<dbReference type="Proteomes" id="UP000189703">
    <property type="component" value="Unplaced"/>
</dbReference>
<protein>
    <recommendedName>
        <fullName evidence="6">Trehalose 6-phosphate phosphatase</fullName>
        <ecNumber evidence="6">3.1.3.12</ecNumber>
    </recommendedName>
</protein>
<keyword evidence="5 6" id="KW-0378">Hydrolase</keyword>
<dbReference type="SUPFAM" id="SSF56784">
    <property type="entry name" value="HAD-like"/>
    <property type="match status" value="1"/>
</dbReference>
<dbReference type="FunFam" id="3.40.50.1000:FF:000073">
    <property type="entry name" value="Trehalose 6-phosphate phosphatase"/>
    <property type="match status" value="1"/>
</dbReference>
<organism evidence="7 8">
    <name type="scientific">Nelumbo nucifera</name>
    <name type="common">Sacred lotus</name>
    <dbReference type="NCBI Taxonomy" id="4432"/>
    <lineage>
        <taxon>Eukaryota</taxon>
        <taxon>Viridiplantae</taxon>
        <taxon>Streptophyta</taxon>
        <taxon>Embryophyta</taxon>
        <taxon>Tracheophyta</taxon>
        <taxon>Spermatophyta</taxon>
        <taxon>Magnoliopsida</taxon>
        <taxon>Proteales</taxon>
        <taxon>Nelumbonaceae</taxon>
        <taxon>Nelumbo</taxon>
    </lineage>
</organism>
<dbReference type="NCBIfam" id="TIGR00685">
    <property type="entry name" value="T6PP"/>
    <property type="match status" value="1"/>
</dbReference>
<name>A0A1U8AS77_NELNU</name>
<dbReference type="InParanoid" id="A0A1U8AS77"/>
<dbReference type="InterPro" id="IPR044651">
    <property type="entry name" value="OTSB-like"/>
</dbReference>
<dbReference type="RefSeq" id="XP_010269219.1">
    <property type="nucleotide sequence ID" value="XM_010270917.2"/>
</dbReference>
<dbReference type="FunCoup" id="A0A1U8AS77">
    <property type="interactions" value="127"/>
</dbReference>
<dbReference type="STRING" id="4432.A0A1U8AS77"/>
<dbReference type="EC" id="3.1.3.12" evidence="6"/>
<dbReference type="eggNOG" id="KOG1050">
    <property type="taxonomic scope" value="Eukaryota"/>
</dbReference>
<comment type="pathway">
    <text evidence="3 6">Glycan biosynthesis; trehalose biosynthesis.</text>
</comment>
<dbReference type="GeneID" id="104605952"/>
<dbReference type="InterPro" id="IPR023214">
    <property type="entry name" value="HAD_sf"/>
</dbReference>
<dbReference type="FunFam" id="3.40.50.1000:FF:000099">
    <property type="entry name" value="Trehalose 6-phosphate phosphatase"/>
    <property type="match status" value="1"/>
</dbReference>
<dbReference type="GO" id="GO:0004805">
    <property type="term" value="F:trehalose-phosphatase activity"/>
    <property type="evidence" value="ECO:0000318"/>
    <property type="project" value="GO_Central"/>
</dbReference>
<evidence type="ECO:0000256" key="6">
    <source>
        <dbReference type="RuleBase" id="RU361117"/>
    </source>
</evidence>
<dbReference type="InterPro" id="IPR003337">
    <property type="entry name" value="Trehalose_PPase"/>
</dbReference>
<dbReference type="InterPro" id="IPR036412">
    <property type="entry name" value="HAD-like_sf"/>
</dbReference>
<dbReference type="PANTHER" id="PTHR43768">
    <property type="entry name" value="TREHALOSE 6-PHOSPHATE PHOSPHATASE"/>
    <property type="match status" value="1"/>
</dbReference>
<dbReference type="Pfam" id="PF02358">
    <property type="entry name" value="Trehalose_PPase"/>
    <property type="match status" value="1"/>
</dbReference>
<reference evidence="8" key="1">
    <citation type="submission" date="2025-08" db="UniProtKB">
        <authorList>
            <consortium name="RefSeq"/>
        </authorList>
    </citation>
    <scope>IDENTIFICATION</scope>
</reference>
<comment type="function">
    <text evidence="6">Removes the phosphate from trehalose 6-phosphate to produce free trehalose.</text>
</comment>
<evidence type="ECO:0000256" key="2">
    <source>
        <dbReference type="ARBA" id="ARBA00001968"/>
    </source>
</evidence>
<evidence type="ECO:0000256" key="5">
    <source>
        <dbReference type="ARBA" id="ARBA00022801"/>
    </source>
</evidence>
<dbReference type="OrthoDB" id="411251at2759"/>
<dbReference type="AlphaFoldDB" id="A0A1U8AS77"/>
<dbReference type="NCBIfam" id="TIGR01484">
    <property type="entry name" value="HAD-SF-IIB"/>
    <property type="match status" value="1"/>
</dbReference>
<dbReference type="KEGG" id="nnu:104605952"/>
<dbReference type="CDD" id="cd01627">
    <property type="entry name" value="HAD_TPP"/>
    <property type="match status" value="1"/>
</dbReference>
<keyword evidence="7" id="KW-1185">Reference proteome</keyword>
<comment type="cofactor">
    <cofactor evidence="2 6">
        <name>a divalent metal cation</name>
        <dbReference type="ChEBI" id="CHEBI:60240"/>
    </cofactor>
</comment>
<comment type="similarity">
    <text evidence="4 6">Belongs to the trehalose phosphatase family.</text>
</comment>
<evidence type="ECO:0000313" key="8">
    <source>
        <dbReference type="RefSeq" id="XP_010269219.1"/>
    </source>
</evidence>
<dbReference type="PANTHER" id="PTHR43768:SF3">
    <property type="entry name" value="TREHALOSE 6-PHOSPHATE PHOSPHATASE"/>
    <property type="match status" value="1"/>
</dbReference>
<evidence type="ECO:0000313" key="7">
    <source>
        <dbReference type="Proteomes" id="UP000189703"/>
    </source>
</evidence>
<evidence type="ECO:0000256" key="1">
    <source>
        <dbReference type="ARBA" id="ARBA00000500"/>
    </source>
</evidence>
<accession>A0A1U8AS77</accession>
<dbReference type="UniPathway" id="UPA00299"/>
<sequence>MTKQNVVVPDVKSGINDMITVVPNASLFPSAGQKPPAAPGGYIGISRKKFLKKLETGGGAKVNPWVDSMKVSSPTHAKSTPSLSPNVDQIESWILSHPSALNMFEQIMAASKGKQIVMFLDYDGTLSPIVDNPDEAFMSESMRRAVKAVARCFPTAIVSGRCRDKVYSFVRLAELYYAGSHGMDIKGPAEGVICSKVNQPVLFQPASEFLPMIDEVYKALVEKTRCIRGANVEHNKFCVSVHFRCVEEKKWGALAEQVRSVMKEYPKLRVTQGRMVLEIRPIIAWDKGRALEFLLESLGFANSKDVLPVYIGDDQTDEDAFKVLREKGLGFGILVSKIPKKTNASYSLQEPAEVMLFLHRLVEWERSLRGQSRV</sequence>
<gene>
    <name evidence="8" type="primary">LOC104605952</name>
</gene>
<dbReference type="InterPro" id="IPR006379">
    <property type="entry name" value="HAD-SF_hydro_IIB"/>
</dbReference>
<comment type="catalytic activity">
    <reaction evidence="1 6">
        <text>alpha,alpha-trehalose 6-phosphate + H2O = alpha,alpha-trehalose + phosphate</text>
        <dbReference type="Rhea" id="RHEA:23420"/>
        <dbReference type="ChEBI" id="CHEBI:15377"/>
        <dbReference type="ChEBI" id="CHEBI:16551"/>
        <dbReference type="ChEBI" id="CHEBI:43474"/>
        <dbReference type="ChEBI" id="CHEBI:58429"/>
        <dbReference type="EC" id="3.1.3.12"/>
    </reaction>
</comment>
<dbReference type="OMA" id="ESWILSH"/>
<evidence type="ECO:0000256" key="3">
    <source>
        <dbReference type="ARBA" id="ARBA00005199"/>
    </source>
</evidence>
<dbReference type="GO" id="GO:0005992">
    <property type="term" value="P:trehalose biosynthetic process"/>
    <property type="evidence" value="ECO:0000318"/>
    <property type="project" value="GO_Central"/>
</dbReference>
<proteinExistence type="inferred from homology"/>
<evidence type="ECO:0000256" key="4">
    <source>
        <dbReference type="ARBA" id="ARBA00008770"/>
    </source>
</evidence>